<dbReference type="EC" id="1.4.3.19" evidence="5"/>
<dbReference type="Gene3D" id="3.30.9.10">
    <property type="entry name" value="D-Amino Acid Oxidase, subunit A, domain 2"/>
    <property type="match status" value="1"/>
</dbReference>
<feature type="transmembrane region" description="Helical" evidence="6">
    <location>
        <begin position="12"/>
        <end position="29"/>
    </location>
</feature>
<evidence type="ECO:0000259" key="7">
    <source>
        <dbReference type="Pfam" id="PF01266"/>
    </source>
</evidence>
<dbReference type="PRINTS" id="PR00411">
    <property type="entry name" value="PNDRDTASEI"/>
</dbReference>
<dbReference type="RefSeq" id="WP_377599459.1">
    <property type="nucleotide sequence ID" value="NZ_JBHUME010000002.1"/>
</dbReference>
<keyword evidence="6" id="KW-0472">Membrane</keyword>
<dbReference type="Pfam" id="PF01266">
    <property type="entry name" value="DAO"/>
    <property type="match status" value="1"/>
</dbReference>
<dbReference type="PANTHER" id="PTHR13847:SF289">
    <property type="entry name" value="GLYCINE OXIDASE"/>
    <property type="match status" value="1"/>
</dbReference>
<evidence type="ECO:0000313" key="8">
    <source>
        <dbReference type="EMBL" id="MFD2611124.1"/>
    </source>
</evidence>
<proteinExistence type="predicted"/>
<dbReference type="SUPFAM" id="SSF54373">
    <property type="entry name" value="FAD-linked reductases, C-terminal domain"/>
    <property type="match status" value="1"/>
</dbReference>
<protein>
    <recommendedName>
        <fullName evidence="5">glycine oxidase</fullName>
        <ecNumber evidence="5">1.4.3.19</ecNumber>
    </recommendedName>
</protein>
<keyword evidence="9" id="KW-1185">Reference proteome</keyword>
<evidence type="ECO:0000256" key="1">
    <source>
        <dbReference type="ARBA" id="ARBA00004948"/>
    </source>
</evidence>
<evidence type="ECO:0000256" key="6">
    <source>
        <dbReference type="SAM" id="Phobius"/>
    </source>
</evidence>
<comment type="catalytic activity">
    <reaction evidence="4">
        <text>glycine + O2 + H2O = glyoxylate + H2O2 + NH4(+)</text>
        <dbReference type="Rhea" id="RHEA:11532"/>
        <dbReference type="ChEBI" id="CHEBI:15377"/>
        <dbReference type="ChEBI" id="CHEBI:15379"/>
        <dbReference type="ChEBI" id="CHEBI:16240"/>
        <dbReference type="ChEBI" id="CHEBI:28938"/>
        <dbReference type="ChEBI" id="CHEBI:36655"/>
        <dbReference type="ChEBI" id="CHEBI:57305"/>
        <dbReference type="EC" id="1.4.3.19"/>
    </reaction>
</comment>
<evidence type="ECO:0000313" key="9">
    <source>
        <dbReference type="Proteomes" id="UP001597541"/>
    </source>
</evidence>
<dbReference type="Proteomes" id="UP001597541">
    <property type="component" value="Unassembled WGS sequence"/>
</dbReference>
<comment type="caution">
    <text evidence="8">The sequence shown here is derived from an EMBL/GenBank/DDBJ whole genome shotgun (WGS) entry which is preliminary data.</text>
</comment>
<keyword evidence="6" id="KW-1133">Transmembrane helix</keyword>
<organism evidence="8 9">
    <name type="scientific">Paenibacillus gansuensis</name>
    <dbReference type="NCBI Taxonomy" id="306542"/>
    <lineage>
        <taxon>Bacteria</taxon>
        <taxon>Bacillati</taxon>
        <taxon>Bacillota</taxon>
        <taxon>Bacilli</taxon>
        <taxon>Bacillales</taxon>
        <taxon>Paenibacillaceae</taxon>
        <taxon>Paenibacillus</taxon>
    </lineage>
</organism>
<dbReference type="NCBIfam" id="TIGR02352">
    <property type="entry name" value="thiamin_ThiO"/>
    <property type="match status" value="1"/>
</dbReference>
<reference evidence="9" key="1">
    <citation type="journal article" date="2019" name="Int. J. Syst. Evol. Microbiol.">
        <title>The Global Catalogue of Microorganisms (GCM) 10K type strain sequencing project: providing services to taxonomists for standard genome sequencing and annotation.</title>
        <authorList>
            <consortium name="The Broad Institute Genomics Platform"/>
            <consortium name="The Broad Institute Genome Sequencing Center for Infectious Disease"/>
            <person name="Wu L."/>
            <person name="Ma J."/>
        </authorList>
    </citation>
    <scope>NUCLEOTIDE SEQUENCE [LARGE SCALE GENOMIC DNA]</scope>
    <source>
        <strain evidence="9">KCTC 3950</strain>
    </source>
</reference>
<gene>
    <name evidence="8" type="primary">thiO</name>
    <name evidence="8" type="ORF">ACFSUF_01645</name>
</gene>
<keyword evidence="3 8" id="KW-0560">Oxidoreductase</keyword>
<dbReference type="PANTHER" id="PTHR13847">
    <property type="entry name" value="SARCOSINE DEHYDROGENASE-RELATED"/>
    <property type="match status" value="1"/>
</dbReference>
<dbReference type="InterPro" id="IPR006076">
    <property type="entry name" value="FAD-dep_OxRdtase"/>
</dbReference>
<name>A0ABW5P7P2_9BACL</name>
<dbReference type="InterPro" id="IPR036188">
    <property type="entry name" value="FAD/NAD-bd_sf"/>
</dbReference>
<evidence type="ECO:0000256" key="4">
    <source>
        <dbReference type="ARBA" id="ARBA00049872"/>
    </source>
</evidence>
<accession>A0ABW5P7P2</accession>
<keyword evidence="2" id="KW-0784">Thiamine biosynthesis</keyword>
<dbReference type="GO" id="GO:0043799">
    <property type="term" value="F:glycine oxidase activity"/>
    <property type="evidence" value="ECO:0007669"/>
    <property type="project" value="UniProtKB-EC"/>
</dbReference>
<dbReference type="SUPFAM" id="SSF51905">
    <property type="entry name" value="FAD/NAD(P)-binding domain"/>
    <property type="match status" value="1"/>
</dbReference>
<dbReference type="EMBL" id="JBHUME010000002">
    <property type="protein sequence ID" value="MFD2611124.1"/>
    <property type="molecule type" value="Genomic_DNA"/>
</dbReference>
<evidence type="ECO:0000256" key="5">
    <source>
        <dbReference type="ARBA" id="ARBA00050018"/>
    </source>
</evidence>
<evidence type="ECO:0000256" key="3">
    <source>
        <dbReference type="ARBA" id="ARBA00023002"/>
    </source>
</evidence>
<evidence type="ECO:0000256" key="2">
    <source>
        <dbReference type="ARBA" id="ARBA00022977"/>
    </source>
</evidence>
<comment type="pathway">
    <text evidence="1">Cofactor biosynthesis; thiamine diphosphate biosynthesis.</text>
</comment>
<dbReference type="Gene3D" id="3.50.50.60">
    <property type="entry name" value="FAD/NAD(P)-binding domain"/>
    <property type="match status" value="1"/>
</dbReference>
<sequence length="393" mass="41689">MSGETNERAADLIIVGGGVIGCSAAFYAAKRGLKVIVIDGGSVGGEASGAAAGMLGAQGEMLHGGPLFPLARRSRAMFPALVEELEALSGISVGYVNEGMLKPAFDGETRETLLAGAAFQRNEGERAEWLEPEEVLTMEPRLSRSLLGALYLPSDGQVSAPELTRAYVYAAKALGAAVREYEPALELLMDYGRCRGIRTPRKTYYGNEIVLACGAWASVWLNSQGLDSIESIPIKGECLMLQSAEPLITRTVFSRGCYLVPKRGNRTLIGATSYEGCTDRSLTVNGVQQLLNAACSVVPSVQQASWERGWTGIRPGTEDGLPVIGRHPQAEGLLAAYGHYRNGILLSPVTGELIAELAAGRSEEELGIGAFGFGRNAAGEQVKPKHSKEAAYP</sequence>
<dbReference type="InterPro" id="IPR012727">
    <property type="entry name" value="Gly_oxidase_ThiO"/>
</dbReference>
<feature type="domain" description="FAD dependent oxidoreductase" evidence="7">
    <location>
        <begin position="11"/>
        <end position="357"/>
    </location>
</feature>
<keyword evidence="6" id="KW-0812">Transmembrane</keyword>